<dbReference type="NCBIfam" id="TIGR01845">
    <property type="entry name" value="outer_NodT"/>
    <property type="match status" value="1"/>
</dbReference>
<dbReference type="EMBL" id="CP060790">
    <property type="protein sequence ID" value="QNP60815.1"/>
    <property type="molecule type" value="Genomic_DNA"/>
</dbReference>
<reference evidence="4 5" key="1">
    <citation type="submission" date="2020-08" db="EMBL/GenBank/DDBJ databases">
        <title>Genome sequence of Acidovorax monticola KACC 19171T.</title>
        <authorList>
            <person name="Hyun D.-W."/>
            <person name="Bae J.-W."/>
        </authorList>
    </citation>
    <scope>NUCLEOTIDE SEQUENCE [LARGE SCALE GENOMIC DNA]</scope>
    <source>
        <strain evidence="4 5">KACC 19171</strain>
    </source>
</reference>
<feature type="signal peptide" evidence="2">
    <location>
        <begin position="1"/>
        <end position="23"/>
    </location>
</feature>
<keyword evidence="2" id="KW-0812">Transmembrane</keyword>
<dbReference type="InterPro" id="IPR003423">
    <property type="entry name" value="OMP_efflux"/>
</dbReference>
<dbReference type="AlphaFoldDB" id="A0A7H0HJU9"/>
<dbReference type="GO" id="GO:0005886">
    <property type="term" value="C:plasma membrane"/>
    <property type="evidence" value="ECO:0007669"/>
    <property type="project" value="UniProtKB-SubCell"/>
</dbReference>
<dbReference type="Gene3D" id="1.20.1600.10">
    <property type="entry name" value="Outer membrane efflux proteins (OEP)"/>
    <property type="match status" value="1"/>
</dbReference>
<keyword evidence="2" id="KW-0732">Signal</keyword>
<feature type="chain" id="PRO_5029034353" evidence="2">
    <location>
        <begin position="24"/>
        <end position="470"/>
    </location>
</feature>
<comment type="similarity">
    <text evidence="1 2">Belongs to the outer membrane factor (OMF) (TC 1.B.17) family.</text>
</comment>
<evidence type="ECO:0000256" key="3">
    <source>
        <dbReference type="SAM" id="Coils"/>
    </source>
</evidence>
<gene>
    <name evidence="4" type="ORF">H9L24_08660</name>
</gene>
<keyword evidence="2" id="KW-0472">Membrane</keyword>
<dbReference type="PROSITE" id="PS51257">
    <property type="entry name" value="PROKAR_LIPOPROTEIN"/>
    <property type="match status" value="1"/>
</dbReference>
<keyword evidence="3" id="KW-0175">Coiled coil</keyword>
<dbReference type="PANTHER" id="PTHR30203">
    <property type="entry name" value="OUTER MEMBRANE CATION EFFLUX PROTEIN"/>
    <property type="match status" value="1"/>
</dbReference>
<keyword evidence="2" id="KW-0449">Lipoprotein</keyword>
<dbReference type="InterPro" id="IPR010131">
    <property type="entry name" value="MdtP/NodT-like"/>
</dbReference>
<keyword evidence="2" id="KW-1134">Transmembrane beta strand</keyword>
<dbReference type="Gene3D" id="2.20.200.10">
    <property type="entry name" value="Outer membrane efflux proteins (OEP)"/>
    <property type="match status" value="1"/>
</dbReference>
<proteinExistence type="inferred from homology"/>
<evidence type="ECO:0000256" key="2">
    <source>
        <dbReference type="RuleBase" id="RU362097"/>
    </source>
</evidence>
<keyword evidence="5" id="KW-1185">Reference proteome</keyword>
<keyword evidence="2" id="KW-0564">Palmitate</keyword>
<sequence length="470" mass="50445">MMRRPPSCLPALLAVALALSACAPLPKAVPAQAEVSLPAQWSETEAAAGTDAVAEGWWRQWGDARLDALVAQALERNTDLLAAMARVDEARANWAATDAGRSPSLNLAAGAQAGRSLGAFGSTHTRSVQPGLQASWELDLWGRLAQQSRAAEQRWQASRADRDAVALAVAAATVQAYVGLCALQEQLAITEATVRSRAQALQLAQDQARVGYISQLQLTQAEAEYQNVLQQVEQLQWSLRRQQNALQVLVGEAGGGTAPPAGALAALRPAPVPRSLPSQLLERRPDIARARHLLAATEAGMAAQRAAFLPQVSLSASVGSLLINALDYNPLTVWSLGGSLLAPLFNGGRLDAQYGAATAQRDQAAYAYRGTVLAAFADVENALTGTVRLARQMEHAVQRRDVLERTLRFAHDRYEAGYASYLEELDAQRNLYQAQLDVVRLRQSELENRVALYKALGGGWSAPEEAQALK</sequence>
<dbReference type="Proteomes" id="UP000516057">
    <property type="component" value="Chromosome"/>
</dbReference>
<accession>A0A7H0HJU9</accession>
<protein>
    <submittedName>
        <fullName evidence="4">Efflux transporter outer membrane subunit</fullName>
    </submittedName>
</protein>
<comment type="subcellular location">
    <subcellularLocation>
        <location evidence="2">Cell membrane</location>
        <topology evidence="2">Lipid-anchor</topology>
    </subcellularLocation>
</comment>
<name>A0A7H0HJU9_9BURK</name>
<feature type="coiled-coil region" evidence="3">
    <location>
        <begin position="218"/>
        <end position="245"/>
    </location>
</feature>
<evidence type="ECO:0000313" key="5">
    <source>
        <dbReference type="Proteomes" id="UP000516057"/>
    </source>
</evidence>
<dbReference type="Pfam" id="PF02321">
    <property type="entry name" value="OEP"/>
    <property type="match status" value="2"/>
</dbReference>
<organism evidence="4 5">
    <name type="scientific">Paenacidovorax monticola</name>
    <dbReference type="NCBI Taxonomy" id="1926868"/>
    <lineage>
        <taxon>Bacteria</taxon>
        <taxon>Pseudomonadati</taxon>
        <taxon>Pseudomonadota</taxon>
        <taxon>Betaproteobacteria</taxon>
        <taxon>Burkholderiales</taxon>
        <taxon>Comamonadaceae</taxon>
        <taxon>Paenacidovorax</taxon>
    </lineage>
</organism>
<dbReference type="SUPFAM" id="SSF56954">
    <property type="entry name" value="Outer membrane efflux proteins (OEP)"/>
    <property type="match status" value="1"/>
</dbReference>
<dbReference type="KEGG" id="amon:H9L24_08660"/>
<dbReference type="GO" id="GO:0015562">
    <property type="term" value="F:efflux transmembrane transporter activity"/>
    <property type="evidence" value="ECO:0007669"/>
    <property type="project" value="InterPro"/>
</dbReference>
<dbReference type="PANTHER" id="PTHR30203:SF30">
    <property type="entry name" value="OUTER MEMBRANE PROTEIN-RELATED"/>
    <property type="match status" value="1"/>
</dbReference>
<evidence type="ECO:0000256" key="1">
    <source>
        <dbReference type="ARBA" id="ARBA00007613"/>
    </source>
</evidence>
<evidence type="ECO:0000313" key="4">
    <source>
        <dbReference type="EMBL" id="QNP60815.1"/>
    </source>
</evidence>